<dbReference type="AlphaFoldDB" id="A0AAJ0C8K8"/>
<dbReference type="GeneID" id="85309564"/>
<sequence length="556" mass="60986">MGSIDMGMPSPAYTDMGMPSLAYTDMGMPSPAYLDMAAPSPAPSPAPSTTAPDGAHMGYYRDYSMALLARSGPSQLPKLPCLLSVDDMANGRDIFPIGKGHAILDAWHGKGGCLERIVDLLDGLTWNSVNAFRVGWENPTKWTKPVPTILITVYSLSVQLADDLADRCRCLLQKSFKLGDVAVEIAQGNATHGSSAINNEYCNNHELWRLHNTWHMDHNKIPIIGTGIGVAGTGGLGTLGFYVRITKGDKSEVMAATCHHVVDPPKGTRLKLAFPIRACHGVVIESRSLKDQMLWETYLQHRRHTAESMRQVAATQLGRENLENMLVTALNARLAKFNEEIAAVDKMMADQGSRSLGKVFLSSGLPGPFKPDTDRKYAPDWALIRLDSDRVTDVSALTNIWHDFIFHKHPGMPPSLKFRRCHPNYHPKYYATEALASKLKHGGPITVYKFGLSTSATSGRLNELMSKVLIFNTGRIPTYSLVWVVLGEFGAPGGGWFSRPGDSGSLVVDVYGTAVGMVVARRVRTYVMPMEAILDMMREALEVDFRAEGEVQVDLV</sequence>
<accession>A0AAJ0C8K8</accession>
<organism evidence="1 2">
    <name type="scientific">Phialemonium atrogriseum</name>
    <dbReference type="NCBI Taxonomy" id="1093897"/>
    <lineage>
        <taxon>Eukaryota</taxon>
        <taxon>Fungi</taxon>
        <taxon>Dikarya</taxon>
        <taxon>Ascomycota</taxon>
        <taxon>Pezizomycotina</taxon>
        <taxon>Sordariomycetes</taxon>
        <taxon>Sordariomycetidae</taxon>
        <taxon>Cephalothecales</taxon>
        <taxon>Cephalothecaceae</taxon>
        <taxon>Phialemonium</taxon>
    </lineage>
</organism>
<comment type="caution">
    <text evidence="1">The sequence shown here is derived from an EMBL/GenBank/DDBJ whole genome shotgun (WGS) entry which is preliminary data.</text>
</comment>
<evidence type="ECO:0000313" key="1">
    <source>
        <dbReference type="EMBL" id="KAK1772163.1"/>
    </source>
</evidence>
<protein>
    <submittedName>
        <fullName evidence="1">Uncharacterized protein</fullName>
    </submittedName>
</protein>
<evidence type="ECO:0000313" key="2">
    <source>
        <dbReference type="Proteomes" id="UP001244011"/>
    </source>
</evidence>
<dbReference type="SUPFAM" id="SSF50494">
    <property type="entry name" value="Trypsin-like serine proteases"/>
    <property type="match status" value="1"/>
</dbReference>
<dbReference type="EMBL" id="MU838997">
    <property type="protein sequence ID" value="KAK1772163.1"/>
    <property type="molecule type" value="Genomic_DNA"/>
</dbReference>
<dbReference type="InterPro" id="IPR009003">
    <property type="entry name" value="Peptidase_S1_PA"/>
</dbReference>
<name>A0AAJ0C8K8_9PEZI</name>
<proteinExistence type="predicted"/>
<keyword evidence="2" id="KW-1185">Reference proteome</keyword>
<reference evidence="1" key="1">
    <citation type="submission" date="2023-06" db="EMBL/GenBank/DDBJ databases">
        <title>Genome-scale phylogeny and comparative genomics of the fungal order Sordariales.</title>
        <authorList>
            <consortium name="Lawrence Berkeley National Laboratory"/>
            <person name="Hensen N."/>
            <person name="Bonometti L."/>
            <person name="Westerberg I."/>
            <person name="Brannstrom I.O."/>
            <person name="Guillou S."/>
            <person name="Cros-Aarteil S."/>
            <person name="Calhoun S."/>
            <person name="Haridas S."/>
            <person name="Kuo A."/>
            <person name="Mondo S."/>
            <person name="Pangilinan J."/>
            <person name="Riley R."/>
            <person name="Labutti K."/>
            <person name="Andreopoulos B."/>
            <person name="Lipzen A."/>
            <person name="Chen C."/>
            <person name="Yanf M."/>
            <person name="Daum C."/>
            <person name="Ng V."/>
            <person name="Clum A."/>
            <person name="Steindorff A."/>
            <person name="Ohm R."/>
            <person name="Martin F."/>
            <person name="Silar P."/>
            <person name="Natvig D."/>
            <person name="Lalanne C."/>
            <person name="Gautier V."/>
            <person name="Ament-Velasquez S.L."/>
            <person name="Kruys A."/>
            <person name="Hutchinson M.I."/>
            <person name="Powell A.J."/>
            <person name="Barry K."/>
            <person name="Miller A.N."/>
            <person name="Grigoriev I.V."/>
            <person name="Debuchy R."/>
            <person name="Gladieux P."/>
            <person name="Thoren M.H."/>
            <person name="Johannesson H."/>
        </authorList>
    </citation>
    <scope>NUCLEOTIDE SEQUENCE</scope>
    <source>
        <strain evidence="1">8032-3</strain>
    </source>
</reference>
<dbReference type="RefSeq" id="XP_060288376.1">
    <property type="nucleotide sequence ID" value="XM_060426377.1"/>
</dbReference>
<dbReference type="Proteomes" id="UP001244011">
    <property type="component" value="Unassembled WGS sequence"/>
</dbReference>
<gene>
    <name evidence="1" type="ORF">QBC33DRAFT_520415</name>
</gene>